<accession>A0A8B4BU71</accession>
<dbReference type="EMBL" id="FQUB01000010">
    <property type="protein sequence ID" value="SHE73915.1"/>
    <property type="molecule type" value="Genomic_DNA"/>
</dbReference>
<dbReference type="KEGG" id="bcoa:BF29_855"/>
<dbReference type="InterPro" id="IPR025029">
    <property type="entry name" value="DUF3918"/>
</dbReference>
<dbReference type="AlphaFoldDB" id="A0A8B4BU71"/>
<protein>
    <recommendedName>
        <fullName evidence="3">DUF3918 domain-containing protein</fullName>
    </recommendedName>
</protein>
<sequence>MEGMGKMNKMLMAAAGFGAGIAAAQMAKNGFADRRQMRNMAKRVRKAFR</sequence>
<evidence type="ECO:0000313" key="2">
    <source>
        <dbReference type="Proteomes" id="UP000184029"/>
    </source>
</evidence>
<evidence type="ECO:0000313" key="1">
    <source>
        <dbReference type="EMBL" id="SHE73915.1"/>
    </source>
</evidence>
<evidence type="ECO:0008006" key="3">
    <source>
        <dbReference type="Google" id="ProtNLM"/>
    </source>
</evidence>
<name>A0A8B4BU71_HEYCO</name>
<organism evidence="1 2">
    <name type="scientific">Heyndrickxia coagulans DSM 1 = ATCC 7050</name>
    <dbReference type="NCBI Taxonomy" id="1121088"/>
    <lineage>
        <taxon>Bacteria</taxon>
        <taxon>Bacillati</taxon>
        <taxon>Bacillota</taxon>
        <taxon>Bacilli</taxon>
        <taxon>Bacillales</taxon>
        <taxon>Bacillaceae</taxon>
        <taxon>Heyndrickxia</taxon>
    </lineage>
</organism>
<comment type="caution">
    <text evidence="1">The sequence shown here is derived from an EMBL/GenBank/DDBJ whole genome shotgun (WGS) entry which is preliminary data.</text>
</comment>
<gene>
    <name evidence="1" type="ORF">SAMN02745208_00819</name>
</gene>
<dbReference type="Pfam" id="PF13056">
    <property type="entry name" value="DUF3918"/>
    <property type="match status" value="1"/>
</dbReference>
<reference evidence="1 2" key="1">
    <citation type="submission" date="2016-11" db="EMBL/GenBank/DDBJ databases">
        <authorList>
            <person name="Varghese N."/>
            <person name="Submissions S."/>
        </authorList>
    </citation>
    <scope>NUCLEOTIDE SEQUENCE [LARGE SCALE GENOMIC DNA]</scope>
    <source>
        <strain evidence="1 2">DSM 1</strain>
    </source>
</reference>
<proteinExistence type="predicted"/>
<dbReference type="Proteomes" id="UP000184029">
    <property type="component" value="Unassembled WGS sequence"/>
</dbReference>